<feature type="compositionally biased region" description="Basic and acidic residues" evidence="1">
    <location>
        <begin position="33"/>
        <end position="51"/>
    </location>
</feature>
<accession>A0A1F6A2M2</accession>
<evidence type="ECO:0000259" key="3">
    <source>
        <dbReference type="Pfam" id="PF01345"/>
    </source>
</evidence>
<evidence type="ECO:0000256" key="2">
    <source>
        <dbReference type="SAM" id="SignalP"/>
    </source>
</evidence>
<dbReference type="Pfam" id="PF01345">
    <property type="entry name" value="DUF11"/>
    <property type="match status" value="1"/>
</dbReference>
<dbReference type="Proteomes" id="UP000176253">
    <property type="component" value="Unassembled WGS sequence"/>
</dbReference>
<feature type="region of interest" description="Disordered" evidence="1">
    <location>
        <begin position="31"/>
        <end position="56"/>
    </location>
</feature>
<comment type="caution">
    <text evidence="4">The sequence shown here is derived from an EMBL/GenBank/DDBJ whole genome shotgun (WGS) entry which is preliminary data.</text>
</comment>
<keyword evidence="2" id="KW-0732">Signal</keyword>
<reference evidence="4 5" key="1">
    <citation type="journal article" date="2016" name="Nat. Commun.">
        <title>Thousands of microbial genomes shed light on interconnected biogeochemical processes in an aquifer system.</title>
        <authorList>
            <person name="Anantharaman K."/>
            <person name="Brown C.T."/>
            <person name="Hug L.A."/>
            <person name="Sharon I."/>
            <person name="Castelle C.J."/>
            <person name="Probst A.J."/>
            <person name="Thomas B.C."/>
            <person name="Singh A."/>
            <person name="Wilkins M.J."/>
            <person name="Karaoz U."/>
            <person name="Brodie E.L."/>
            <person name="Williams K.H."/>
            <person name="Hubbard S.S."/>
            <person name="Banfield J.F."/>
        </authorList>
    </citation>
    <scope>NUCLEOTIDE SEQUENCE [LARGE SCALE GENOMIC DNA]</scope>
</reference>
<organism evidence="4 5">
    <name type="scientific">Candidatus Gottesmanbacteria bacterium RIFCSPHIGHO2_02_FULL_39_14</name>
    <dbReference type="NCBI Taxonomy" id="1798383"/>
    <lineage>
        <taxon>Bacteria</taxon>
        <taxon>Candidatus Gottesmaniibacteriota</taxon>
    </lineage>
</organism>
<evidence type="ECO:0000256" key="1">
    <source>
        <dbReference type="SAM" id="MobiDB-lite"/>
    </source>
</evidence>
<dbReference type="NCBIfam" id="TIGR01451">
    <property type="entry name" value="B_ant_repeat"/>
    <property type="match status" value="1"/>
</dbReference>
<gene>
    <name evidence="4" type="ORF">A3D78_05695</name>
</gene>
<dbReference type="InterPro" id="IPR001434">
    <property type="entry name" value="OmcB-like_DUF11"/>
</dbReference>
<protein>
    <recommendedName>
        <fullName evidence="3">DUF11 domain-containing protein</fullName>
    </recommendedName>
</protein>
<dbReference type="InterPro" id="IPR047589">
    <property type="entry name" value="DUF11_rpt"/>
</dbReference>
<dbReference type="STRING" id="1798383.A3D78_05695"/>
<sequence>MKNLLDRAVFFLVLTLISVSLSLSLTSQSYAAGDEKPTPTPTPKEELEEQTKGGVPVYGGEPVYGGGVISPREGDILLEKMVKNPASGIFVDHLGPTDPRYRPLQIITFQVRVQNPGEETLENIAVVDSLPDFLDFMSGPGTYDADNRQLSWTVKNLDGGNSELFEIKARVSHESILPEDKEVICPVNVVEANAPDRSDRDESQFCIEKKIEIPQVPSAGPSLWLITSLSITSSLIGGLIIRRISYKG</sequence>
<feature type="signal peptide" evidence="2">
    <location>
        <begin position="1"/>
        <end position="31"/>
    </location>
</feature>
<name>A0A1F6A2M2_9BACT</name>
<dbReference type="Gene3D" id="2.60.40.1170">
    <property type="entry name" value="Mu homology domain, subdomain B"/>
    <property type="match status" value="1"/>
</dbReference>
<feature type="domain" description="DUF11" evidence="3">
    <location>
        <begin position="104"/>
        <end position="197"/>
    </location>
</feature>
<dbReference type="AlphaFoldDB" id="A0A1F6A2M2"/>
<evidence type="ECO:0000313" key="5">
    <source>
        <dbReference type="Proteomes" id="UP000176253"/>
    </source>
</evidence>
<evidence type="ECO:0000313" key="4">
    <source>
        <dbReference type="EMBL" id="OGG18921.1"/>
    </source>
</evidence>
<feature type="chain" id="PRO_5009522950" description="DUF11 domain-containing protein" evidence="2">
    <location>
        <begin position="32"/>
        <end position="248"/>
    </location>
</feature>
<dbReference type="EMBL" id="MFJM01000012">
    <property type="protein sequence ID" value="OGG18921.1"/>
    <property type="molecule type" value="Genomic_DNA"/>
</dbReference>
<proteinExistence type="predicted"/>